<keyword evidence="11" id="KW-0472">Membrane</keyword>
<dbReference type="RefSeq" id="WP_039464031.1">
    <property type="nucleotide sequence ID" value="NZ_JWLZ01000171.1"/>
</dbReference>
<dbReference type="GO" id="GO:0016042">
    <property type="term" value="P:lipid catabolic process"/>
    <property type="evidence" value="ECO:0007669"/>
    <property type="project" value="UniProtKB-KW"/>
</dbReference>
<accession>A0A0B9G269</accession>
<evidence type="ECO:0000256" key="2">
    <source>
        <dbReference type="ARBA" id="ARBA00004383"/>
    </source>
</evidence>
<keyword evidence="16" id="KW-0175">Coiled coil</keyword>
<evidence type="ECO:0000256" key="4">
    <source>
        <dbReference type="ARBA" id="ARBA00019692"/>
    </source>
</evidence>
<keyword evidence="8" id="KW-0442">Lipid degradation</keyword>
<dbReference type="EMBL" id="JWLZ01000171">
    <property type="protein sequence ID" value="KHT62754.1"/>
    <property type="molecule type" value="Genomic_DNA"/>
</dbReference>
<proteinExistence type="inferred from homology"/>
<dbReference type="InterPro" id="IPR004961">
    <property type="entry name" value="Lipase_chaperone"/>
</dbReference>
<keyword evidence="9" id="KW-1133">Transmembrane helix</keyword>
<comment type="function">
    <text evidence="1">May be involved in the folding of the extracellular lipase during its passage through the periplasm.</text>
</comment>
<keyword evidence="5" id="KW-1003">Cell membrane</keyword>
<comment type="subcellular location">
    <subcellularLocation>
        <location evidence="2">Cell inner membrane</location>
        <topology evidence="2">Single-pass membrane protein</topology>
        <orientation evidence="2">Periplasmic side</orientation>
    </subcellularLocation>
</comment>
<evidence type="ECO:0000256" key="5">
    <source>
        <dbReference type="ARBA" id="ARBA00022475"/>
    </source>
</evidence>
<evidence type="ECO:0000256" key="10">
    <source>
        <dbReference type="ARBA" id="ARBA00023098"/>
    </source>
</evidence>
<protein>
    <recommendedName>
        <fullName evidence="4">Lipase chaperone</fullName>
    </recommendedName>
    <alternativeName>
        <fullName evidence="15">Lipase foldase</fullName>
    </alternativeName>
    <alternativeName>
        <fullName evidence="13">Lipase helper protein</fullName>
    </alternativeName>
    <alternativeName>
        <fullName evidence="14">Lipase modulator</fullName>
    </alternativeName>
</protein>
<keyword evidence="10" id="KW-0443">Lipid metabolism</keyword>
<feature type="coiled-coil region" evidence="16">
    <location>
        <begin position="221"/>
        <end position="266"/>
    </location>
</feature>
<evidence type="ECO:0000256" key="12">
    <source>
        <dbReference type="ARBA" id="ARBA00023186"/>
    </source>
</evidence>
<evidence type="ECO:0000256" key="8">
    <source>
        <dbReference type="ARBA" id="ARBA00022963"/>
    </source>
</evidence>
<reference evidence="17 18" key="1">
    <citation type="submission" date="2014-12" db="EMBL/GenBank/DDBJ databases">
        <title>Genome sequencing of Photobacterium gaetbulicola AD005a.</title>
        <authorList>
            <person name="Adrian T.G.S."/>
            <person name="Chan K.G."/>
        </authorList>
    </citation>
    <scope>NUCLEOTIDE SEQUENCE [LARGE SCALE GENOMIC DNA]</scope>
    <source>
        <strain evidence="17 18">AD005a</strain>
    </source>
</reference>
<evidence type="ECO:0000256" key="3">
    <source>
        <dbReference type="ARBA" id="ARBA00010358"/>
    </source>
</evidence>
<evidence type="ECO:0000313" key="17">
    <source>
        <dbReference type="EMBL" id="KHT62754.1"/>
    </source>
</evidence>
<evidence type="ECO:0000256" key="9">
    <source>
        <dbReference type="ARBA" id="ARBA00022989"/>
    </source>
</evidence>
<dbReference type="AlphaFoldDB" id="A0A0B9G269"/>
<dbReference type="GO" id="GO:0006457">
    <property type="term" value="P:protein folding"/>
    <property type="evidence" value="ECO:0007669"/>
    <property type="project" value="InterPro"/>
</dbReference>
<comment type="similarity">
    <text evidence="3">Belongs to the lipase chaperone family.</text>
</comment>
<keyword evidence="12" id="KW-0143">Chaperone</keyword>
<gene>
    <name evidence="17" type="ORF">RJ45_15495</name>
</gene>
<evidence type="ECO:0000256" key="11">
    <source>
        <dbReference type="ARBA" id="ARBA00023136"/>
    </source>
</evidence>
<dbReference type="GO" id="GO:0051082">
    <property type="term" value="F:unfolded protein binding"/>
    <property type="evidence" value="ECO:0007669"/>
    <property type="project" value="InterPro"/>
</dbReference>
<keyword evidence="6" id="KW-0997">Cell inner membrane</keyword>
<name>A0A0B9G269_9GAMM</name>
<evidence type="ECO:0000256" key="15">
    <source>
        <dbReference type="ARBA" id="ARBA00033028"/>
    </source>
</evidence>
<comment type="caution">
    <text evidence="17">The sequence shown here is derived from an EMBL/GenBank/DDBJ whole genome shotgun (WGS) entry which is preliminary data.</text>
</comment>
<evidence type="ECO:0000256" key="16">
    <source>
        <dbReference type="SAM" id="Coils"/>
    </source>
</evidence>
<dbReference type="SUPFAM" id="SSF158855">
    <property type="entry name" value="Lipase chaperone-like"/>
    <property type="match status" value="1"/>
</dbReference>
<evidence type="ECO:0000256" key="1">
    <source>
        <dbReference type="ARBA" id="ARBA00003280"/>
    </source>
</evidence>
<dbReference type="Pfam" id="PF03280">
    <property type="entry name" value="Lipase_chap"/>
    <property type="match status" value="1"/>
</dbReference>
<evidence type="ECO:0000256" key="13">
    <source>
        <dbReference type="ARBA" id="ARBA00030948"/>
    </source>
</evidence>
<evidence type="ECO:0000256" key="6">
    <source>
        <dbReference type="ARBA" id="ARBA00022519"/>
    </source>
</evidence>
<organism evidence="17 18">
    <name type="scientific">Photobacterium gaetbulicola</name>
    <dbReference type="NCBI Taxonomy" id="1295392"/>
    <lineage>
        <taxon>Bacteria</taxon>
        <taxon>Pseudomonadati</taxon>
        <taxon>Pseudomonadota</taxon>
        <taxon>Gammaproteobacteria</taxon>
        <taxon>Vibrionales</taxon>
        <taxon>Vibrionaceae</taxon>
        <taxon>Photobacterium</taxon>
    </lineage>
</organism>
<dbReference type="GO" id="GO:0005886">
    <property type="term" value="C:plasma membrane"/>
    <property type="evidence" value="ECO:0007669"/>
    <property type="project" value="UniProtKB-SubCell"/>
</dbReference>
<evidence type="ECO:0000256" key="14">
    <source>
        <dbReference type="ARBA" id="ARBA00031542"/>
    </source>
</evidence>
<evidence type="ECO:0000256" key="7">
    <source>
        <dbReference type="ARBA" id="ARBA00022692"/>
    </source>
</evidence>
<sequence length="287" mass="32448">MRSKLIVGVLAIVVGWVGYPWGEQTVTPASTNLVQAPSQQDTEVDESSSRALLEYAYSAQGEIALPDIEQRVEAYIEHSGTTLLDQALLDAFIGYKKALMSLEELAVGQSMGLDEMEQLHNGLLVLQQQYFTPEQIAALFDDENRLRSMAIEKKRIEENAFDAQDAEEQWMALLAEQPGYIRRSEQNAQLMAALSNDQQLSQQERYLHHVALVGEVGAQRLEAVEEERAAFEASLADYLTQRSVILADEQVGAEMKELQIEQLRQQSFEPKQWKRVAALERIHDRRT</sequence>
<keyword evidence="7" id="KW-0812">Transmembrane</keyword>
<dbReference type="Proteomes" id="UP000031278">
    <property type="component" value="Unassembled WGS sequence"/>
</dbReference>
<evidence type="ECO:0000313" key="18">
    <source>
        <dbReference type="Proteomes" id="UP000031278"/>
    </source>
</evidence>